<dbReference type="Proteomes" id="UP000015093">
    <property type="component" value="Segment"/>
</dbReference>
<evidence type="ECO:0000313" key="1">
    <source>
        <dbReference type="EMBL" id="AGR46945.1"/>
    </source>
</evidence>
<sequence length="50" mass="5362">MKGEKVLSVLGITLVLLGLISACVSCYYAGKSAGNIEIYEELSERGLIKE</sequence>
<dbReference type="GeneID" id="26642387"/>
<gene>
    <name evidence="1" type="ORF">SHANETTE_44</name>
</gene>
<dbReference type="EMBL" id="KC595513">
    <property type="protein sequence ID" value="AGR46945.1"/>
    <property type="molecule type" value="Genomic_DNA"/>
</dbReference>
<reference evidence="1 2" key="1">
    <citation type="journal article" date="2014" name="Genome Announc.">
        <title>Genome Sequences of Three Novel Bacillus cereus Bacteriophages.</title>
        <authorList>
            <person name="Grose J.H."/>
            <person name="Jensen J.D."/>
            <person name="Merrill B.D."/>
            <person name="Fisher J.N."/>
            <person name="Burnett S.H."/>
            <person name="Breakwell D.P."/>
        </authorList>
    </citation>
    <scope>NUCLEOTIDE SEQUENCE [LARGE SCALE GENOMIC DNA]</scope>
</reference>
<protein>
    <submittedName>
        <fullName evidence="1">Uncharacterized protein</fullName>
    </submittedName>
</protein>
<name>S5MMJ6_9CAUD</name>
<accession>S5MMJ6</accession>
<keyword evidence="2" id="KW-1185">Reference proteome</keyword>
<dbReference type="KEGG" id="vg:26642387"/>
<organism evidence="1 2">
    <name type="scientific">Bacillus phage Shanette</name>
    <dbReference type="NCBI Taxonomy" id="1296656"/>
    <lineage>
        <taxon>Viruses</taxon>
        <taxon>Duplodnaviria</taxon>
        <taxon>Heunggongvirae</taxon>
        <taxon>Uroviricota</taxon>
        <taxon>Caudoviricetes</taxon>
        <taxon>Herelleviridae</taxon>
        <taxon>Spounavirinae</taxon>
        <taxon>Siminovitchvirus</taxon>
        <taxon>Siminovitchvirus shanette</taxon>
    </lineage>
</organism>
<dbReference type="PROSITE" id="PS51257">
    <property type="entry name" value="PROKAR_LIPOPROTEIN"/>
    <property type="match status" value="1"/>
</dbReference>
<proteinExistence type="predicted"/>
<evidence type="ECO:0000313" key="2">
    <source>
        <dbReference type="Proteomes" id="UP000015093"/>
    </source>
</evidence>
<dbReference type="RefSeq" id="YP_009216042.1">
    <property type="nucleotide sequence ID" value="NC_028983.1"/>
</dbReference>